<dbReference type="InterPro" id="IPR019519">
    <property type="entry name" value="Elp5"/>
</dbReference>
<evidence type="ECO:0000256" key="1">
    <source>
        <dbReference type="ARBA" id="ARBA00004123"/>
    </source>
</evidence>
<dbReference type="GO" id="GO:0005829">
    <property type="term" value="C:cytosol"/>
    <property type="evidence" value="ECO:0007669"/>
    <property type="project" value="TreeGrafter"/>
</dbReference>
<sequence length="251" mass="28782">MLWEVLQGTEAGGLILKQGKIILVSLKRYITFPWHKYFHLVHVLGFEASEDELKYGLDRTSAQRLHFHNADSDPLSWTGNSQFTVHQFTLEDIGTLFKQTPQAKAVTLIIVSLSWILRHRDPAVILSSPGLQGPEDWELNCLSHFMPIVLCVCYQEDIFSINEDLMRRNKPIVLYDSLVFPQVDPTANLTFNLHLSDTEIEAKEKLPLPFDFREEKKSALLHLGLSSGRILYEPDANEDYDPEDPDDDLDF</sequence>
<reference evidence="9" key="1">
    <citation type="submission" date="2025-08" db="UniProtKB">
        <authorList>
            <consortium name="Ensembl"/>
        </authorList>
    </citation>
    <scope>IDENTIFICATION</scope>
</reference>
<dbReference type="UniPathway" id="UPA00988"/>
<evidence type="ECO:0000256" key="6">
    <source>
        <dbReference type="ARBA" id="ARBA00022490"/>
    </source>
</evidence>
<evidence type="ECO:0000313" key="9">
    <source>
        <dbReference type="Ensembl" id="ENSOKIP00005060222.1"/>
    </source>
</evidence>
<accession>A0A8C7HL99</accession>
<dbReference type="GO" id="GO:0002098">
    <property type="term" value="P:tRNA wobble uridine modification"/>
    <property type="evidence" value="ECO:0007669"/>
    <property type="project" value="InterPro"/>
</dbReference>
<evidence type="ECO:0000256" key="8">
    <source>
        <dbReference type="ARBA" id="ARBA00023242"/>
    </source>
</evidence>
<dbReference type="Proteomes" id="UP000694557">
    <property type="component" value="Unassembled WGS sequence"/>
</dbReference>
<keyword evidence="7" id="KW-0819">tRNA processing</keyword>
<name>A0A8C7HL99_ONCKI</name>
<evidence type="ECO:0000256" key="4">
    <source>
        <dbReference type="ARBA" id="ARBA00009567"/>
    </source>
</evidence>
<dbReference type="GeneTree" id="ENSGT01050000246631"/>
<reference evidence="9" key="2">
    <citation type="submission" date="2025-09" db="UniProtKB">
        <authorList>
            <consortium name="Ensembl"/>
        </authorList>
    </citation>
    <scope>IDENTIFICATION</scope>
</reference>
<dbReference type="PANTHER" id="PTHR15641:SF1">
    <property type="entry name" value="ELONGATOR COMPLEX PROTEIN 5"/>
    <property type="match status" value="1"/>
</dbReference>
<dbReference type="PANTHER" id="PTHR15641">
    <property type="entry name" value="ELONGATOR COMPLEX PROTEIN 5"/>
    <property type="match status" value="1"/>
</dbReference>
<dbReference type="GO" id="GO:0033588">
    <property type="term" value="C:elongator holoenzyme complex"/>
    <property type="evidence" value="ECO:0007669"/>
    <property type="project" value="InterPro"/>
</dbReference>
<comment type="similarity">
    <text evidence="4">Belongs to the ELP5 family.</text>
</comment>
<dbReference type="GO" id="GO:0000049">
    <property type="term" value="F:tRNA binding"/>
    <property type="evidence" value="ECO:0007669"/>
    <property type="project" value="TreeGrafter"/>
</dbReference>
<dbReference type="AlphaFoldDB" id="A0A8C7HL99"/>
<evidence type="ECO:0000256" key="7">
    <source>
        <dbReference type="ARBA" id="ARBA00022694"/>
    </source>
</evidence>
<keyword evidence="6" id="KW-0963">Cytoplasm</keyword>
<comment type="subcellular location">
    <subcellularLocation>
        <location evidence="2">Cytoplasm</location>
    </subcellularLocation>
    <subcellularLocation>
        <location evidence="1">Nucleus</location>
    </subcellularLocation>
</comment>
<evidence type="ECO:0000256" key="3">
    <source>
        <dbReference type="ARBA" id="ARBA00005043"/>
    </source>
</evidence>
<protein>
    <recommendedName>
        <fullName evidence="5">Elongator complex protein 5</fullName>
    </recommendedName>
</protein>
<keyword evidence="8" id="KW-0539">Nucleus</keyword>
<comment type="pathway">
    <text evidence="3">tRNA modification; 5-methoxycarbonylmethyl-2-thiouridine-tRNA biosynthesis.</text>
</comment>
<proteinExistence type="inferred from homology"/>
<keyword evidence="10" id="KW-1185">Reference proteome</keyword>
<dbReference type="GO" id="GO:0005634">
    <property type="term" value="C:nucleus"/>
    <property type="evidence" value="ECO:0007669"/>
    <property type="project" value="UniProtKB-SubCell"/>
</dbReference>
<dbReference type="Ensembl" id="ENSOKIT00005064018.1">
    <property type="protein sequence ID" value="ENSOKIP00005060222.1"/>
    <property type="gene ID" value="ENSOKIG00005025816.1"/>
</dbReference>
<evidence type="ECO:0000256" key="5">
    <source>
        <dbReference type="ARBA" id="ARBA00020264"/>
    </source>
</evidence>
<organism evidence="9 10">
    <name type="scientific">Oncorhynchus kisutch</name>
    <name type="common">Coho salmon</name>
    <name type="synonym">Salmo kisutch</name>
    <dbReference type="NCBI Taxonomy" id="8019"/>
    <lineage>
        <taxon>Eukaryota</taxon>
        <taxon>Metazoa</taxon>
        <taxon>Chordata</taxon>
        <taxon>Craniata</taxon>
        <taxon>Vertebrata</taxon>
        <taxon>Euteleostomi</taxon>
        <taxon>Actinopterygii</taxon>
        <taxon>Neopterygii</taxon>
        <taxon>Teleostei</taxon>
        <taxon>Protacanthopterygii</taxon>
        <taxon>Salmoniformes</taxon>
        <taxon>Salmonidae</taxon>
        <taxon>Salmoninae</taxon>
        <taxon>Oncorhynchus</taxon>
    </lineage>
</organism>
<evidence type="ECO:0000313" key="10">
    <source>
        <dbReference type="Proteomes" id="UP000694557"/>
    </source>
</evidence>
<evidence type="ECO:0000256" key="2">
    <source>
        <dbReference type="ARBA" id="ARBA00004496"/>
    </source>
</evidence>